<dbReference type="Proteomes" id="UP000433876">
    <property type="component" value="Unassembled WGS sequence"/>
</dbReference>
<evidence type="ECO:0000313" key="2">
    <source>
        <dbReference type="Proteomes" id="UP000433876"/>
    </source>
</evidence>
<proteinExistence type="predicted"/>
<dbReference type="OMA" id="SNNCERV"/>
<comment type="caution">
    <text evidence="1">The sequence shown here is derived from an EMBL/GenBank/DDBJ whole genome shotgun (WGS) entry which is preliminary data.</text>
</comment>
<dbReference type="PANTHER" id="PTHR35605:SF1">
    <property type="entry name" value="ECP2 EFFECTOR PROTEIN DOMAIN-CONTAINING PROTEIN-RELATED"/>
    <property type="match status" value="1"/>
</dbReference>
<dbReference type="EMBL" id="NMPR01000288">
    <property type="protein sequence ID" value="KAA8623950.1"/>
    <property type="molecule type" value="Genomic_DNA"/>
</dbReference>
<accession>A0A8S8ZBH2</accession>
<organism evidence="1 2">
    <name type="scientific">Sordaria macrospora</name>
    <dbReference type="NCBI Taxonomy" id="5147"/>
    <lineage>
        <taxon>Eukaryota</taxon>
        <taxon>Fungi</taxon>
        <taxon>Dikarya</taxon>
        <taxon>Ascomycota</taxon>
        <taxon>Pezizomycotina</taxon>
        <taxon>Sordariomycetes</taxon>
        <taxon>Sordariomycetidae</taxon>
        <taxon>Sordariales</taxon>
        <taxon>Sordariaceae</taxon>
        <taxon>Sordaria</taxon>
    </lineage>
</organism>
<protein>
    <submittedName>
        <fullName evidence="1">Uncharacterized protein</fullName>
    </submittedName>
</protein>
<dbReference type="PANTHER" id="PTHR35605">
    <property type="entry name" value="ECP2 EFFECTOR PROTEIN DOMAIN-CONTAINING PROTEIN-RELATED"/>
    <property type="match status" value="1"/>
</dbReference>
<sequence>MLLFNIFLGGVLAMLQVNELCTNIFSILLYPQIVSASALPGTSLAAALAGRNATASSQAERRSTSIVDVATVDCELQTGLGDTSHHFAQVKYISEGIQYLKEPAHSGHPKLGPALNGNVPCDRVSCSWDSAIFWCNEDPENSKELPGYDTIAEATHKIMKECEIYNELGSYILGNVHLKDQWSVVVKYDKC</sequence>
<gene>
    <name evidence="1" type="ORF">SMACR_09361</name>
</gene>
<dbReference type="AlphaFoldDB" id="A0A8S8ZBH2"/>
<evidence type="ECO:0000313" key="1">
    <source>
        <dbReference type="EMBL" id="KAA8623950.1"/>
    </source>
</evidence>
<reference evidence="1 2" key="1">
    <citation type="submission" date="2017-07" db="EMBL/GenBank/DDBJ databases">
        <title>Genome sequence of the Sordaria macrospora wild type strain R19027.</title>
        <authorList>
            <person name="Nowrousian M."/>
            <person name="Teichert I."/>
            <person name="Kueck U."/>
        </authorList>
    </citation>
    <scope>NUCLEOTIDE SEQUENCE [LARGE SCALE GENOMIC DNA]</scope>
    <source>
        <strain evidence="1 2">R19027</strain>
        <tissue evidence="1">Mycelium</tissue>
    </source>
</reference>
<name>A0A8S8ZBH2_SORMA</name>
<dbReference type="VEuPathDB" id="FungiDB:SMAC_09361"/>